<evidence type="ECO:0000313" key="8">
    <source>
        <dbReference type="Proteomes" id="UP000054823"/>
    </source>
</evidence>
<proteinExistence type="predicted"/>
<dbReference type="Proteomes" id="UP000054823">
    <property type="component" value="Unassembled WGS sequence"/>
</dbReference>
<dbReference type="PANTHER" id="PTHR30086:SF20">
    <property type="entry name" value="ARGININE EXPORTER PROTEIN ARGO-RELATED"/>
    <property type="match status" value="1"/>
</dbReference>
<dbReference type="STRING" id="321267.SHM7688_00661"/>
<evidence type="ECO:0000256" key="4">
    <source>
        <dbReference type="ARBA" id="ARBA00022989"/>
    </source>
</evidence>
<dbReference type="InterPro" id="IPR001123">
    <property type="entry name" value="LeuE-type"/>
</dbReference>
<dbReference type="AlphaFoldDB" id="A0A0P1EL95"/>
<keyword evidence="5 6" id="KW-0472">Membrane</keyword>
<evidence type="ECO:0000256" key="3">
    <source>
        <dbReference type="ARBA" id="ARBA00022692"/>
    </source>
</evidence>
<organism evidence="7 8">
    <name type="scientific">Shimia marina</name>
    <dbReference type="NCBI Taxonomy" id="321267"/>
    <lineage>
        <taxon>Bacteria</taxon>
        <taxon>Pseudomonadati</taxon>
        <taxon>Pseudomonadota</taxon>
        <taxon>Alphaproteobacteria</taxon>
        <taxon>Rhodobacterales</taxon>
        <taxon>Roseobacteraceae</taxon>
    </lineage>
</organism>
<feature type="transmembrane region" description="Helical" evidence="6">
    <location>
        <begin position="47"/>
        <end position="67"/>
    </location>
</feature>
<accession>A0A0P1EL95</accession>
<dbReference type="GO" id="GO:0015171">
    <property type="term" value="F:amino acid transmembrane transporter activity"/>
    <property type="evidence" value="ECO:0007669"/>
    <property type="project" value="TreeGrafter"/>
</dbReference>
<gene>
    <name evidence="7" type="primary">rhtB_2</name>
    <name evidence="7" type="ORF">SHM7688_00661</name>
</gene>
<protein>
    <submittedName>
        <fullName evidence="7">Homoserine/homoserine lactone efflux protein</fullName>
    </submittedName>
</protein>
<evidence type="ECO:0000256" key="6">
    <source>
        <dbReference type="SAM" id="Phobius"/>
    </source>
</evidence>
<evidence type="ECO:0000256" key="1">
    <source>
        <dbReference type="ARBA" id="ARBA00004651"/>
    </source>
</evidence>
<reference evidence="7 8" key="1">
    <citation type="submission" date="2015-09" db="EMBL/GenBank/DDBJ databases">
        <authorList>
            <consortium name="Swine Surveillance"/>
        </authorList>
    </citation>
    <scope>NUCLEOTIDE SEQUENCE [LARGE SCALE GENOMIC DNA]</scope>
    <source>
        <strain evidence="7 8">CECT 7688</strain>
    </source>
</reference>
<name>A0A0P1EL95_9RHOB</name>
<dbReference type="GO" id="GO:0005886">
    <property type="term" value="C:plasma membrane"/>
    <property type="evidence" value="ECO:0007669"/>
    <property type="project" value="UniProtKB-SubCell"/>
</dbReference>
<comment type="subcellular location">
    <subcellularLocation>
        <location evidence="1">Cell membrane</location>
        <topology evidence="1">Multi-pass membrane protein</topology>
    </subcellularLocation>
</comment>
<keyword evidence="2" id="KW-1003">Cell membrane</keyword>
<sequence length="181" mass="19648">MNTLRRAVQLGGWQVIPTIMGNALGLAIGGFITAYGVAALVLSSPPLWALLNYTGVAYLVWLGLKLLCAPRDADLREDNVSTQMPRKLFIEGLLLALTNPKALLFYVALFPQVMQPISPVGPQAALLVSTYCGLSIMSLSLYATFANSLRAFFATPTHYQRFRQGSGVILITFALNLVSWA</sequence>
<keyword evidence="8" id="KW-1185">Reference proteome</keyword>
<dbReference type="PANTHER" id="PTHR30086">
    <property type="entry name" value="ARGININE EXPORTER PROTEIN ARGO"/>
    <property type="match status" value="1"/>
</dbReference>
<keyword evidence="4 6" id="KW-1133">Transmembrane helix</keyword>
<keyword evidence="3 6" id="KW-0812">Transmembrane</keyword>
<feature type="transmembrane region" description="Helical" evidence="6">
    <location>
        <begin position="128"/>
        <end position="149"/>
    </location>
</feature>
<feature type="transmembrane region" description="Helical" evidence="6">
    <location>
        <begin position="21"/>
        <end position="41"/>
    </location>
</feature>
<dbReference type="EMBL" id="CYPW01000006">
    <property type="protein sequence ID" value="CUH51227.1"/>
    <property type="molecule type" value="Genomic_DNA"/>
</dbReference>
<feature type="transmembrane region" description="Helical" evidence="6">
    <location>
        <begin position="88"/>
        <end position="108"/>
    </location>
</feature>
<evidence type="ECO:0000256" key="5">
    <source>
        <dbReference type="ARBA" id="ARBA00023136"/>
    </source>
</evidence>
<dbReference type="Pfam" id="PF01810">
    <property type="entry name" value="LysE"/>
    <property type="match status" value="1"/>
</dbReference>
<evidence type="ECO:0000313" key="7">
    <source>
        <dbReference type="EMBL" id="CUH51227.1"/>
    </source>
</evidence>
<evidence type="ECO:0000256" key="2">
    <source>
        <dbReference type="ARBA" id="ARBA00022475"/>
    </source>
</evidence>